<feature type="compositionally biased region" description="Pro residues" evidence="1">
    <location>
        <begin position="181"/>
        <end position="195"/>
    </location>
</feature>
<evidence type="ECO:0000256" key="1">
    <source>
        <dbReference type="SAM" id="MobiDB-lite"/>
    </source>
</evidence>
<organism evidence="2 3">
    <name type="scientific">Mycena metata</name>
    <dbReference type="NCBI Taxonomy" id="1033252"/>
    <lineage>
        <taxon>Eukaryota</taxon>
        <taxon>Fungi</taxon>
        <taxon>Dikarya</taxon>
        <taxon>Basidiomycota</taxon>
        <taxon>Agaricomycotina</taxon>
        <taxon>Agaricomycetes</taxon>
        <taxon>Agaricomycetidae</taxon>
        <taxon>Agaricales</taxon>
        <taxon>Marasmiineae</taxon>
        <taxon>Mycenaceae</taxon>
        <taxon>Mycena</taxon>
    </lineage>
</organism>
<evidence type="ECO:0000313" key="3">
    <source>
        <dbReference type="Proteomes" id="UP001215598"/>
    </source>
</evidence>
<dbReference type="EMBL" id="JARKIB010000608">
    <property type="protein sequence ID" value="KAJ7697544.1"/>
    <property type="molecule type" value="Genomic_DNA"/>
</dbReference>
<feature type="compositionally biased region" description="Basic and acidic residues" evidence="1">
    <location>
        <begin position="146"/>
        <end position="166"/>
    </location>
</feature>
<name>A0AAD7DQR3_9AGAR</name>
<sequence length="379" mass="42661">MPPKKSQREAAARARANRHPTRPVTPEPLELAPDIPDVPLALLPVLDEEIPELYILDSDSDCEYEGGVNVELSDDDYDPELEHDSDFTDSDLSEFDEEIIEALKKEFEVLLKPTPFEELNHAKSKKDWSKAEASRSLGYNGLSERTHYRHNAEARTRELKRTEAKASTDPQIVMMRNMFAPKPPPPVQQPPPPPQQELSAPPASLSPAELVDYPSDHSESDEDSGSDADDEGGNIASASGTSRRLPAVPPRKRRKLDVPAREMRKRKQAAHQLEFEKALADIQKQIKSKKTKFDAGHNSLQEYRVRAIQSYLIMVVKHGRLTVEASERAAEAQGFAAKWGGRSVREWTRVWIKTRKLPTSRKGRHAKVYSFTAFQGDLC</sequence>
<dbReference type="Proteomes" id="UP001215598">
    <property type="component" value="Unassembled WGS sequence"/>
</dbReference>
<feature type="region of interest" description="Disordered" evidence="1">
    <location>
        <begin position="65"/>
        <end position="90"/>
    </location>
</feature>
<feature type="compositionally biased region" description="Basic and acidic residues" evidence="1">
    <location>
        <begin position="1"/>
        <end position="12"/>
    </location>
</feature>
<reference evidence="2" key="1">
    <citation type="submission" date="2023-03" db="EMBL/GenBank/DDBJ databases">
        <title>Massive genome expansion in bonnet fungi (Mycena s.s.) driven by repeated elements and novel gene families across ecological guilds.</title>
        <authorList>
            <consortium name="Lawrence Berkeley National Laboratory"/>
            <person name="Harder C.B."/>
            <person name="Miyauchi S."/>
            <person name="Viragh M."/>
            <person name="Kuo A."/>
            <person name="Thoen E."/>
            <person name="Andreopoulos B."/>
            <person name="Lu D."/>
            <person name="Skrede I."/>
            <person name="Drula E."/>
            <person name="Henrissat B."/>
            <person name="Morin E."/>
            <person name="Kohler A."/>
            <person name="Barry K."/>
            <person name="LaButti K."/>
            <person name="Morin E."/>
            <person name="Salamov A."/>
            <person name="Lipzen A."/>
            <person name="Mereny Z."/>
            <person name="Hegedus B."/>
            <person name="Baldrian P."/>
            <person name="Stursova M."/>
            <person name="Weitz H."/>
            <person name="Taylor A."/>
            <person name="Grigoriev I.V."/>
            <person name="Nagy L.G."/>
            <person name="Martin F."/>
            <person name="Kauserud H."/>
        </authorList>
    </citation>
    <scope>NUCLEOTIDE SEQUENCE</scope>
    <source>
        <strain evidence="2">CBHHK182m</strain>
    </source>
</reference>
<comment type="caution">
    <text evidence="2">The sequence shown here is derived from an EMBL/GenBank/DDBJ whole genome shotgun (WGS) entry which is preliminary data.</text>
</comment>
<feature type="compositionally biased region" description="Acidic residues" evidence="1">
    <location>
        <begin position="219"/>
        <end position="232"/>
    </location>
</feature>
<feature type="region of interest" description="Disordered" evidence="1">
    <location>
        <begin position="146"/>
        <end position="262"/>
    </location>
</feature>
<protein>
    <submittedName>
        <fullName evidence="2">Uncharacterized protein</fullName>
    </submittedName>
</protein>
<evidence type="ECO:0000313" key="2">
    <source>
        <dbReference type="EMBL" id="KAJ7697544.1"/>
    </source>
</evidence>
<proteinExistence type="predicted"/>
<dbReference type="AlphaFoldDB" id="A0AAD7DQR3"/>
<feature type="region of interest" description="Disordered" evidence="1">
    <location>
        <begin position="1"/>
        <end position="34"/>
    </location>
</feature>
<accession>A0AAD7DQR3</accession>
<keyword evidence="3" id="KW-1185">Reference proteome</keyword>
<gene>
    <name evidence="2" type="ORF">B0H16DRAFT_1749993</name>
</gene>